<dbReference type="AlphaFoldDB" id="A0AA86PNT1"/>
<comment type="caution">
    <text evidence="2">The sequence shown here is derived from an EMBL/GenBank/DDBJ whole genome shotgun (WGS) entry which is preliminary data.</text>
</comment>
<evidence type="ECO:0000313" key="3">
    <source>
        <dbReference type="EMBL" id="CAL6068935.1"/>
    </source>
</evidence>
<evidence type="ECO:0000313" key="4">
    <source>
        <dbReference type="Proteomes" id="UP001642409"/>
    </source>
</evidence>
<reference evidence="3 4" key="2">
    <citation type="submission" date="2024-07" db="EMBL/GenBank/DDBJ databases">
        <authorList>
            <person name="Akdeniz Z."/>
        </authorList>
    </citation>
    <scope>NUCLEOTIDE SEQUENCE [LARGE SCALE GENOMIC DNA]</scope>
</reference>
<feature type="transmembrane region" description="Helical" evidence="1">
    <location>
        <begin position="71"/>
        <end position="93"/>
    </location>
</feature>
<organism evidence="2">
    <name type="scientific">Hexamita inflata</name>
    <dbReference type="NCBI Taxonomy" id="28002"/>
    <lineage>
        <taxon>Eukaryota</taxon>
        <taxon>Metamonada</taxon>
        <taxon>Diplomonadida</taxon>
        <taxon>Hexamitidae</taxon>
        <taxon>Hexamitinae</taxon>
        <taxon>Hexamita</taxon>
    </lineage>
</organism>
<protein>
    <submittedName>
        <fullName evidence="3">Hypothetical_protein</fullName>
    </submittedName>
</protein>
<keyword evidence="1" id="KW-0812">Transmembrane</keyword>
<evidence type="ECO:0000256" key="1">
    <source>
        <dbReference type="SAM" id="Phobius"/>
    </source>
</evidence>
<dbReference type="Proteomes" id="UP001642409">
    <property type="component" value="Unassembled WGS sequence"/>
</dbReference>
<name>A0AA86PNT1_9EUKA</name>
<keyword evidence="1" id="KW-0472">Membrane</keyword>
<keyword evidence="4" id="KW-1185">Reference proteome</keyword>
<evidence type="ECO:0000313" key="2">
    <source>
        <dbReference type="EMBL" id="CAI9942931.1"/>
    </source>
</evidence>
<sequence>MSVLMRRENTLIIEPGSDISKIQIINFILLPNSKKHFEGPPLYLHWPEQPVGANSQRRMSLLRRRRFKRTVAVSGIGVGSVMKVQLFIQFYLFNSKLFILFQSEKLNIKQFINRFQTMFKMILIRFFILALTLFGVILQLGTSLKLFCQIIILYCNQEPKVLSKSDLFFHFMFKNMKLVINYQQHSKEIEIRGHVTASCLYLHVQALFQIQNFMLVSKARKIQNKGESLTQLQITDGSAVFVVLLCKSRHVENKLQKELKEGREQYQKQFKTNQTMQEAWRFVTQNWDFDMF</sequence>
<proteinExistence type="predicted"/>
<accession>A0AA86PNT1</accession>
<feature type="transmembrane region" description="Helical" evidence="1">
    <location>
        <begin position="122"/>
        <end position="141"/>
    </location>
</feature>
<gene>
    <name evidence="2" type="ORF">HINF_LOCUS30576</name>
    <name evidence="3" type="ORF">HINF_LOCUS53740</name>
</gene>
<dbReference type="EMBL" id="CAXDID020000275">
    <property type="protein sequence ID" value="CAL6068935.1"/>
    <property type="molecule type" value="Genomic_DNA"/>
</dbReference>
<dbReference type="EMBL" id="CATOUU010000709">
    <property type="protein sequence ID" value="CAI9942931.1"/>
    <property type="molecule type" value="Genomic_DNA"/>
</dbReference>
<reference evidence="2" key="1">
    <citation type="submission" date="2023-06" db="EMBL/GenBank/DDBJ databases">
        <authorList>
            <person name="Kurt Z."/>
        </authorList>
    </citation>
    <scope>NUCLEOTIDE SEQUENCE</scope>
</reference>
<keyword evidence="1" id="KW-1133">Transmembrane helix</keyword>